<evidence type="ECO:0000259" key="1">
    <source>
        <dbReference type="Pfam" id="PF13243"/>
    </source>
</evidence>
<dbReference type="Pfam" id="PF13243">
    <property type="entry name" value="SQHop_cyclase_C"/>
    <property type="match status" value="1"/>
</dbReference>
<dbReference type="SUPFAM" id="SSF48239">
    <property type="entry name" value="Terpenoid cyclases/Protein prenyltransferases"/>
    <property type="match status" value="1"/>
</dbReference>
<dbReference type="PANTHER" id="PTHR31739:SF25">
    <property type="entry name" value="(E,E)-GERANYLLINALOOL SYNTHASE"/>
    <property type="match status" value="1"/>
</dbReference>
<dbReference type="AlphaFoldDB" id="D1AD30"/>
<dbReference type="Gene3D" id="1.50.10.160">
    <property type="match status" value="1"/>
</dbReference>
<keyword evidence="3" id="KW-1185">Reference proteome</keyword>
<dbReference type="KEGG" id="tcu:Tcur_3808"/>
<dbReference type="GO" id="GO:0000287">
    <property type="term" value="F:magnesium ion binding"/>
    <property type="evidence" value="ECO:0007669"/>
    <property type="project" value="TreeGrafter"/>
</dbReference>
<dbReference type="EMBL" id="CP001738">
    <property type="protein sequence ID" value="ACY99339.1"/>
    <property type="molecule type" value="Genomic_DNA"/>
</dbReference>
<dbReference type="InterPro" id="IPR008930">
    <property type="entry name" value="Terpenoid_cyclase/PrenylTrfase"/>
</dbReference>
<dbReference type="RefSeq" id="WP_012854123.1">
    <property type="nucleotide sequence ID" value="NC_013510.1"/>
</dbReference>
<dbReference type="eggNOG" id="COG1657">
    <property type="taxonomic scope" value="Bacteria"/>
</dbReference>
<dbReference type="InterPro" id="IPR050148">
    <property type="entry name" value="Terpene_synthase-like"/>
</dbReference>
<dbReference type="Proteomes" id="UP000001918">
    <property type="component" value="Chromosome"/>
</dbReference>
<dbReference type="GO" id="GO:0010333">
    <property type="term" value="F:terpene synthase activity"/>
    <property type="evidence" value="ECO:0007669"/>
    <property type="project" value="InterPro"/>
</dbReference>
<protein>
    <recommendedName>
        <fullName evidence="1">Squalene cyclase C-terminal domain-containing protein</fullName>
    </recommendedName>
</protein>
<dbReference type="HOGENOM" id="CLU_041269_0_0_11"/>
<evidence type="ECO:0000313" key="3">
    <source>
        <dbReference type="Proteomes" id="UP000001918"/>
    </source>
</evidence>
<dbReference type="PANTHER" id="PTHR31739">
    <property type="entry name" value="ENT-COPALYL DIPHOSPHATE SYNTHASE, CHLOROPLASTIC"/>
    <property type="match status" value="1"/>
</dbReference>
<reference evidence="2 3" key="1">
    <citation type="journal article" date="2011" name="Stand. Genomic Sci.">
        <title>Complete genome sequence of Thermomonospora curvata type strain (B9).</title>
        <authorList>
            <person name="Chertkov O."/>
            <person name="Sikorski J."/>
            <person name="Nolan M."/>
            <person name="Lapidus A."/>
            <person name="Lucas S."/>
            <person name="Del Rio T.G."/>
            <person name="Tice H."/>
            <person name="Cheng J.F."/>
            <person name="Goodwin L."/>
            <person name="Pitluck S."/>
            <person name="Liolios K."/>
            <person name="Ivanova N."/>
            <person name="Mavromatis K."/>
            <person name="Mikhailova N."/>
            <person name="Ovchinnikova G."/>
            <person name="Pati A."/>
            <person name="Chen A."/>
            <person name="Palaniappan K."/>
            <person name="Djao O.D."/>
            <person name="Land M."/>
            <person name="Hauser L."/>
            <person name="Chang Y.J."/>
            <person name="Jeffries C.D."/>
            <person name="Brettin T."/>
            <person name="Han C."/>
            <person name="Detter J.C."/>
            <person name="Rohde M."/>
            <person name="Goker M."/>
            <person name="Woyke T."/>
            <person name="Bristow J."/>
            <person name="Eisen J.A."/>
            <person name="Markowitz V."/>
            <person name="Hugenholtz P."/>
            <person name="Klenk H.P."/>
            <person name="Kyrpides N.C."/>
        </authorList>
    </citation>
    <scope>NUCLEOTIDE SEQUENCE [LARGE SCALE GENOMIC DNA]</scope>
    <source>
        <strain evidence="3">ATCC 19995 / DSM 43183 / JCM 3096 / KCTC 9072 / NBRC 15933 / NCIMB 10081 / Henssen B9</strain>
    </source>
</reference>
<proteinExistence type="predicted"/>
<feature type="domain" description="Squalene cyclase C-terminal" evidence="1">
    <location>
        <begin position="382"/>
        <end position="457"/>
    </location>
</feature>
<dbReference type="GO" id="GO:0016102">
    <property type="term" value="P:diterpenoid biosynthetic process"/>
    <property type="evidence" value="ECO:0007669"/>
    <property type="project" value="TreeGrafter"/>
</dbReference>
<dbReference type="InterPro" id="IPR032696">
    <property type="entry name" value="SQ_cyclase_C"/>
</dbReference>
<dbReference type="Gene3D" id="1.50.10.20">
    <property type="match status" value="1"/>
</dbReference>
<organism evidence="2 3">
    <name type="scientific">Thermomonospora curvata (strain ATCC 19995 / DSM 43183 / JCM 3096 / KCTC 9072 / NBRC 15933 / NCIMB 10081 / Henssen B9)</name>
    <dbReference type="NCBI Taxonomy" id="471852"/>
    <lineage>
        <taxon>Bacteria</taxon>
        <taxon>Bacillati</taxon>
        <taxon>Actinomycetota</taxon>
        <taxon>Actinomycetes</taxon>
        <taxon>Streptosporangiales</taxon>
        <taxon>Thermomonosporaceae</taxon>
        <taxon>Thermomonospora</taxon>
    </lineage>
</organism>
<accession>D1AD30</accession>
<name>D1AD30_THECD</name>
<dbReference type="STRING" id="471852.Tcur_3808"/>
<dbReference type="SUPFAM" id="SSF81853">
    <property type="entry name" value="Family 10 polysaccharide lyase"/>
    <property type="match status" value="1"/>
</dbReference>
<sequence length="545" mass="58752">MTIDGTAERTTRSPRLLSSSQLSAAARRLIDESLADPLGGMSPSVYETARLVTLAPWLTGHAERVRFLLRTQRADGGWVSAIPGYRVVPTLSATEALLAVLRTPERPVPGVTRRELTAAADRGLRALLPLLDGERSFPLPDMPAVEHLAPMLIELINGHLDELEPWRDGPRLRPSPQMAPKTAALVRELLRRGQALPQKLLHALELGGEAARGAATVRPEPIGTVGASPAATAAWLGDREPADHEPARRFLESAAAPHGGPVPSVLPITVFERAWMTSWLIRSGVPLAAPPQLPDFLQASLGPAGTGGGAGLPSDADTSSGTMYALALLGRLQRPDLLWRYETDTHFCTWQGENGRSVGTNSHVLEAFGVHLREAAPAERSERHAATVRKVVSWLQEQQQDDGSWSDRWHSSPYYGTVCSAPALAEFGGPQAAPAVDRAVEWVLQTQRPDGSWGLWEGTAEETAYAVQILLLTRREADGRVLAAAHRGGEYLRTVTAGGTAMPPLPPLWHDKDLYTPFRIVQAAILAALHLTCPDGAVPPPRRPS</sequence>
<gene>
    <name evidence="2" type="ordered locus">Tcur_3808</name>
</gene>
<evidence type="ECO:0000313" key="2">
    <source>
        <dbReference type="EMBL" id="ACY99339.1"/>
    </source>
</evidence>